<organism evidence="1 2">
    <name type="scientific">Dactylosporangium cerinum</name>
    <dbReference type="NCBI Taxonomy" id="1434730"/>
    <lineage>
        <taxon>Bacteria</taxon>
        <taxon>Bacillati</taxon>
        <taxon>Actinomycetota</taxon>
        <taxon>Actinomycetes</taxon>
        <taxon>Micromonosporales</taxon>
        <taxon>Micromonosporaceae</taxon>
        <taxon>Dactylosporangium</taxon>
    </lineage>
</organism>
<protein>
    <submittedName>
        <fullName evidence="1">Uncharacterized protein</fullName>
    </submittedName>
</protein>
<dbReference type="RefSeq" id="WP_380112436.1">
    <property type="nucleotide sequence ID" value="NZ_JBHSIU010000001.1"/>
</dbReference>
<evidence type="ECO:0000313" key="1">
    <source>
        <dbReference type="EMBL" id="MFC4996241.1"/>
    </source>
</evidence>
<dbReference type="Proteomes" id="UP001595912">
    <property type="component" value="Unassembled WGS sequence"/>
</dbReference>
<reference evidence="2" key="1">
    <citation type="journal article" date="2019" name="Int. J. Syst. Evol. Microbiol.">
        <title>The Global Catalogue of Microorganisms (GCM) 10K type strain sequencing project: providing services to taxonomists for standard genome sequencing and annotation.</title>
        <authorList>
            <consortium name="The Broad Institute Genomics Platform"/>
            <consortium name="The Broad Institute Genome Sequencing Center for Infectious Disease"/>
            <person name="Wu L."/>
            <person name="Ma J."/>
        </authorList>
    </citation>
    <scope>NUCLEOTIDE SEQUENCE [LARGE SCALE GENOMIC DNA]</scope>
    <source>
        <strain evidence="2">CGMCC 4.7152</strain>
    </source>
</reference>
<accession>A0ABV9VKY8</accession>
<proteinExistence type="predicted"/>
<comment type="caution">
    <text evidence="1">The sequence shown here is derived from an EMBL/GenBank/DDBJ whole genome shotgun (WGS) entry which is preliminary data.</text>
</comment>
<dbReference type="EMBL" id="JBHSIU010000001">
    <property type="protein sequence ID" value="MFC4996241.1"/>
    <property type="molecule type" value="Genomic_DNA"/>
</dbReference>
<gene>
    <name evidence="1" type="ORF">ACFPIJ_00165</name>
</gene>
<name>A0ABV9VKY8_9ACTN</name>
<evidence type="ECO:0000313" key="2">
    <source>
        <dbReference type="Proteomes" id="UP001595912"/>
    </source>
</evidence>
<keyword evidence="2" id="KW-1185">Reference proteome</keyword>
<sequence length="42" mass="4289">MVAAAHPGVSRALAGCAMPNSRCAETVIRSVVTPNLLTQHAS</sequence>